<protein>
    <submittedName>
        <fullName evidence="5">Dipeptidyl aminopeptidase/acylaminoacyl peptidase</fullName>
    </submittedName>
</protein>
<comment type="caution">
    <text evidence="5">The sequence shown here is derived from an EMBL/GenBank/DDBJ whole genome shotgun (WGS) entry which is preliminary data.</text>
</comment>
<dbReference type="GO" id="GO:0004252">
    <property type="term" value="F:serine-type endopeptidase activity"/>
    <property type="evidence" value="ECO:0007669"/>
    <property type="project" value="TreeGrafter"/>
</dbReference>
<dbReference type="SUPFAM" id="SSF53474">
    <property type="entry name" value="alpha/beta-Hydrolases"/>
    <property type="match status" value="1"/>
</dbReference>
<keyword evidence="2" id="KW-0378">Hydrolase</keyword>
<keyword evidence="5" id="KW-0645">Protease</keyword>
<evidence type="ECO:0000259" key="4">
    <source>
        <dbReference type="Pfam" id="PF00326"/>
    </source>
</evidence>
<dbReference type="InterPro" id="IPR001375">
    <property type="entry name" value="Peptidase_S9_cat"/>
</dbReference>
<keyword evidence="1" id="KW-0732">Signal</keyword>
<dbReference type="GO" id="GO:0006508">
    <property type="term" value="P:proteolysis"/>
    <property type="evidence" value="ECO:0007669"/>
    <property type="project" value="InterPro"/>
</dbReference>
<feature type="domain" description="Peptidase S9 prolyl oligopeptidase catalytic" evidence="4">
    <location>
        <begin position="474"/>
        <end position="683"/>
    </location>
</feature>
<evidence type="ECO:0000256" key="1">
    <source>
        <dbReference type="ARBA" id="ARBA00022729"/>
    </source>
</evidence>
<dbReference type="GO" id="GO:0004177">
    <property type="term" value="F:aminopeptidase activity"/>
    <property type="evidence" value="ECO:0007669"/>
    <property type="project" value="UniProtKB-KW"/>
</dbReference>
<reference evidence="5" key="1">
    <citation type="submission" date="2020-11" db="EMBL/GenBank/DDBJ databases">
        <title>Sequencing the genomes of 1000 actinobacteria strains.</title>
        <authorList>
            <person name="Klenk H.-P."/>
        </authorList>
    </citation>
    <scope>NUCLEOTIDE SEQUENCE</scope>
    <source>
        <strain evidence="5">DSM 26152</strain>
    </source>
</reference>
<gene>
    <name evidence="5" type="ORF">IW252_001309</name>
</gene>
<proteinExistence type="predicted"/>
<dbReference type="Pfam" id="PF00326">
    <property type="entry name" value="Peptidase_S9"/>
    <property type="match status" value="1"/>
</dbReference>
<organism evidence="5 6">
    <name type="scientific">Zhihengliuella flava</name>
    <dbReference type="NCBI Taxonomy" id="1285193"/>
    <lineage>
        <taxon>Bacteria</taxon>
        <taxon>Bacillati</taxon>
        <taxon>Actinomycetota</taxon>
        <taxon>Actinomycetes</taxon>
        <taxon>Micrococcales</taxon>
        <taxon>Micrococcaceae</taxon>
        <taxon>Zhihengliuella</taxon>
    </lineage>
</organism>
<dbReference type="Proteomes" id="UP000625033">
    <property type="component" value="Unassembled WGS sequence"/>
</dbReference>
<dbReference type="Gene3D" id="3.40.50.1820">
    <property type="entry name" value="alpha/beta hydrolase"/>
    <property type="match status" value="1"/>
</dbReference>
<dbReference type="SUPFAM" id="SSF82171">
    <property type="entry name" value="DPP6 N-terminal domain-like"/>
    <property type="match status" value="1"/>
</dbReference>
<dbReference type="Gene3D" id="2.120.10.30">
    <property type="entry name" value="TolB, C-terminal domain"/>
    <property type="match status" value="2"/>
</dbReference>
<dbReference type="InterPro" id="IPR011042">
    <property type="entry name" value="6-blade_b-propeller_TolB-like"/>
</dbReference>
<evidence type="ECO:0000256" key="2">
    <source>
        <dbReference type="ARBA" id="ARBA00022801"/>
    </source>
</evidence>
<evidence type="ECO:0000313" key="5">
    <source>
        <dbReference type="EMBL" id="MBG6084542.1"/>
    </source>
</evidence>
<dbReference type="InterPro" id="IPR029058">
    <property type="entry name" value="AB_hydrolase_fold"/>
</dbReference>
<sequence>MAHTQQSFQKSSGPDVFADLDAFIELPRLGGLTLNDAGTRLVTTVSTLNEERTQYVSALWELDPAGEAPARQLTPGSDRGGHGESAPTFAPNGDLFFTAKRDGTEYDDVAALWRLPAGGGEAQLVAEHPGGVAAARPVSTGVVLKAEATPRAADPAGDAAARKERKDKKVSAILHDGYPVRFWDHDLGPAAPRLYALDAESTGSDDGGATLRELGTGTHGHLIETGFRVARDGSFLITEWNTPEGRGSQRTDLVRIDVATGEQQVLCAADDSYEYSIHAISDDGAAAVITRWIRSTPETPSRQELRLLDLASGEHRLIAAGWDRYPSSVTWLPDGSGLLVTADEDGRAPLFHLDLASDATTRLTGDGAFTDVVVTRDGTTAYALRSSYEFPAEPVRIDLTGAAGSDDDGATVTRLASPAARPELPGRLTEVETTAEDGTRVRGWLALPEGASADAPAPLLLWIHGGPVASWNAWSWRWTPWLLVARGYAVLLPDPALSTGYGQSFIDRGWSRWGAEPYTDLMSITDAVVEREDIDQTRTAAMGGSFGGYMSNWVAGHTDRFKAIVTHASLWALDGFGPTTDASFFWAREMSEEMETTYSPHRYVEQITTPMLVIHGDKDYRVPIGEGLRLWWELLSKSGLPQEADGSTAHRFLYFPDENHWILTPQHAKLWYQVIFGFLAENVLEEPAPELPELLG</sequence>
<dbReference type="PANTHER" id="PTHR42776:SF13">
    <property type="entry name" value="DIPEPTIDYL-PEPTIDASE 5"/>
    <property type="match status" value="1"/>
</dbReference>
<keyword evidence="6" id="KW-1185">Reference proteome</keyword>
<dbReference type="AlphaFoldDB" id="A0A931GFD3"/>
<dbReference type="PANTHER" id="PTHR42776">
    <property type="entry name" value="SERINE PEPTIDASE S9 FAMILY MEMBER"/>
    <property type="match status" value="1"/>
</dbReference>
<feature type="region of interest" description="Disordered" evidence="3">
    <location>
        <begin position="66"/>
        <end position="92"/>
    </location>
</feature>
<evidence type="ECO:0000256" key="3">
    <source>
        <dbReference type="SAM" id="MobiDB-lite"/>
    </source>
</evidence>
<dbReference type="EMBL" id="JADOTZ010000001">
    <property type="protein sequence ID" value="MBG6084542.1"/>
    <property type="molecule type" value="Genomic_DNA"/>
</dbReference>
<keyword evidence="5" id="KW-0031">Aminopeptidase</keyword>
<name>A0A931GFD3_9MICC</name>
<accession>A0A931GFD3</accession>
<evidence type="ECO:0000313" key="6">
    <source>
        <dbReference type="Proteomes" id="UP000625033"/>
    </source>
</evidence>